<proteinExistence type="predicted"/>
<evidence type="ECO:0000313" key="2">
    <source>
        <dbReference type="Proteomes" id="UP000732377"/>
    </source>
</evidence>
<sequence>MPTLTTLQLLYQLLQCFDSLWLAFGEDLAITPGFMKLMVFDRGLTLVSCLGFRDVGYCETQQVEPTINLVTDLRFGWQFVIRLHSIIT</sequence>
<gene>
    <name evidence="1" type="ORF">CWE10_08960</name>
</gene>
<dbReference type="AlphaFoldDB" id="A0A953LGJ5"/>
<accession>A0A953LGJ5</accession>
<name>A0A953LGJ5_SYMTR</name>
<organism evidence="1 2">
    <name type="scientific">Symbiobacterium thermophilum</name>
    <dbReference type="NCBI Taxonomy" id="2734"/>
    <lineage>
        <taxon>Bacteria</taxon>
        <taxon>Bacillati</taxon>
        <taxon>Bacillota</taxon>
        <taxon>Clostridia</taxon>
        <taxon>Eubacteriales</taxon>
        <taxon>Symbiobacteriaceae</taxon>
        <taxon>Symbiobacterium</taxon>
    </lineage>
</organism>
<protein>
    <submittedName>
        <fullName evidence="1">Uncharacterized protein</fullName>
    </submittedName>
</protein>
<comment type="caution">
    <text evidence="1">The sequence shown here is derived from an EMBL/GenBank/DDBJ whole genome shotgun (WGS) entry which is preliminary data.</text>
</comment>
<dbReference type="EMBL" id="PIUK01000074">
    <property type="protein sequence ID" value="MBY6276338.1"/>
    <property type="molecule type" value="Genomic_DNA"/>
</dbReference>
<evidence type="ECO:0000313" key="1">
    <source>
        <dbReference type="EMBL" id="MBY6276338.1"/>
    </source>
</evidence>
<reference evidence="1" key="1">
    <citation type="submission" date="2017-11" db="EMBL/GenBank/DDBJ databases">
        <title>Three new genomes from thermophilic consortium.</title>
        <authorList>
            <person name="Quaggio R."/>
            <person name="Amgarten D."/>
            <person name="Setubal J.C."/>
        </authorList>
    </citation>
    <scope>NUCLEOTIDE SEQUENCE</scope>
    <source>
        <strain evidence="1">ZCTH01-B2</strain>
    </source>
</reference>
<dbReference type="Proteomes" id="UP000732377">
    <property type="component" value="Unassembled WGS sequence"/>
</dbReference>